<gene>
    <name evidence="2" type="ORF">SAMN05421640_0071</name>
</gene>
<name>A0A239EBX0_EKHLU</name>
<evidence type="ECO:0000313" key="2">
    <source>
        <dbReference type="EMBL" id="SNS42165.1"/>
    </source>
</evidence>
<dbReference type="SUPFAM" id="SSF82171">
    <property type="entry name" value="DPP6 N-terminal domain-like"/>
    <property type="match status" value="1"/>
</dbReference>
<reference evidence="2 3" key="1">
    <citation type="submission" date="2017-06" db="EMBL/GenBank/DDBJ databases">
        <authorList>
            <person name="Kim H.J."/>
            <person name="Triplett B.A."/>
        </authorList>
    </citation>
    <scope>NUCLEOTIDE SEQUENCE [LARGE SCALE GENOMIC DNA]</scope>
    <source>
        <strain evidence="2 3">DSM 19307</strain>
    </source>
</reference>
<evidence type="ECO:0000256" key="1">
    <source>
        <dbReference type="SAM" id="SignalP"/>
    </source>
</evidence>
<accession>A0A239EBX0</accession>
<feature type="chain" id="PRO_5012376185" description="WD40-like Beta Propeller Repeat" evidence="1">
    <location>
        <begin position="21"/>
        <end position="347"/>
    </location>
</feature>
<sequence>MNKLYIALLIFVALPGSLLSQDTNKSPLEDLPDYITQITYFGERADWSHDGERILFIEKTFGDVFEVEITTGIIQPMTHHFFHEGFVRALYLANGDILLSGAREFDSKNPWKSRDARNAELWVLKKDLKSPPVPLGVHCKEGPAVSRTKMNIAWALGTTIYKGEIDYDGEKPKLKNWKPLFTAGDLPTPAKGWDLETQNFNPKNENELFFYAFGGQFGFQAEVLGYDMEEKEFTNYSNSKDTYDEAEGIFPDGLSMLIESNRHRANYKGMKEFLTLDIYKLKLDESGDVERITYFNDNPEYKASNPVVSDDGRYMAFQYAHAADAAGKGRGILILDFKAWEKKKGKR</sequence>
<dbReference type="EMBL" id="FZPD01000001">
    <property type="protein sequence ID" value="SNS42165.1"/>
    <property type="molecule type" value="Genomic_DNA"/>
</dbReference>
<protein>
    <recommendedName>
        <fullName evidence="4">WD40-like Beta Propeller Repeat</fullName>
    </recommendedName>
</protein>
<evidence type="ECO:0008006" key="4">
    <source>
        <dbReference type="Google" id="ProtNLM"/>
    </source>
</evidence>
<keyword evidence="1" id="KW-0732">Signal</keyword>
<organism evidence="2 3">
    <name type="scientific">Ekhidna lutea</name>
    <dbReference type="NCBI Taxonomy" id="447679"/>
    <lineage>
        <taxon>Bacteria</taxon>
        <taxon>Pseudomonadati</taxon>
        <taxon>Bacteroidota</taxon>
        <taxon>Cytophagia</taxon>
        <taxon>Cytophagales</taxon>
        <taxon>Reichenbachiellaceae</taxon>
        <taxon>Ekhidna</taxon>
    </lineage>
</organism>
<proteinExistence type="predicted"/>
<keyword evidence="3" id="KW-1185">Reference proteome</keyword>
<evidence type="ECO:0000313" key="3">
    <source>
        <dbReference type="Proteomes" id="UP000198393"/>
    </source>
</evidence>
<dbReference type="OrthoDB" id="9812921at2"/>
<feature type="signal peptide" evidence="1">
    <location>
        <begin position="1"/>
        <end position="20"/>
    </location>
</feature>
<dbReference type="AlphaFoldDB" id="A0A239EBX0"/>
<dbReference type="Proteomes" id="UP000198393">
    <property type="component" value="Unassembled WGS sequence"/>
</dbReference>
<dbReference type="RefSeq" id="WP_089354863.1">
    <property type="nucleotide sequence ID" value="NZ_FZPD01000001.1"/>
</dbReference>